<evidence type="ECO:0000313" key="3">
    <source>
        <dbReference type="Proteomes" id="UP000199664"/>
    </source>
</evidence>
<feature type="domain" description="Helix-turn-helix" evidence="1">
    <location>
        <begin position="8"/>
        <end position="54"/>
    </location>
</feature>
<keyword evidence="3" id="KW-1185">Reference proteome</keyword>
<dbReference type="AlphaFoldDB" id="A0A1H7PW74"/>
<dbReference type="EMBL" id="FOAN01000003">
    <property type="protein sequence ID" value="SEL39708.1"/>
    <property type="molecule type" value="Genomic_DNA"/>
</dbReference>
<organism evidence="2 3">
    <name type="scientific">Bosea lupini</name>
    <dbReference type="NCBI Taxonomy" id="1036779"/>
    <lineage>
        <taxon>Bacteria</taxon>
        <taxon>Pseudomonadati</taxon>
        <taxon>Pseudomonadota</taxon>
        <taxon>Alphaproteobacteria</taxon>
        <taxon>Hyphomicrobiales</taxon>
        <taxon>Boseaceae</taxon>
        <taxon>Bosea</taxon>
    </lineage>
</organism>
<dbReference type="InterPro" id="IPR041657">
    <property type="entry name" value="HTH_17"/>
</dbReference>
<dbReference type="SUPFAM" id="SSF46955">
    <property type="entry name" value="Putative DNA-binding domain"/>
    <property type="match status" value="1"/>
</dbReference>
<sequence>MQFAGRNYLSSRQVCERHGIVLRTLYRYMKREGFPKAVSREGRLFFAEDDLLAWEKKIVGAELGARAAA</sequence>
<dbReference type="Proteomes" id="UP000199664">
    <property type="component" value="Unassembled WGS sequence"/>
</dbReference>
<name>A0A1H7PW74_9HYPH</name>
<proteinExistence type="predicted"/>
<evidence type="ECO:0000313" key="2">
    <source>
        <dbReference type="EMBL" id="SEL39708.1"/>
    </source>
</evidence>
<dbReference type="STRING" id="1036779.SAMN04515666_103621"/>
<dbReference type="RefSeq" id="WP_091834207.1">
    <property type="nucleotide sequence ID" value="NZ_FOAN01000003.1"/>
</dbReference>
<protein>
    <submittedName>
        <fullName evidence="2">Helix-turn-helix domain-containing protein</fullName>
    </submittedName>
</protein>
<dbReference type="Pfam" id="PF12728">
    <property type="entry name" value="HTH_17"/>
    <property type="match status" value="1"/>
</dbReference>
<reference evidence="3" key="1">
    <citation type="submission" date="2016-10" db="EMBL/GenBank/DDBJ databases">
        <authorList>
            <person name="Varghese N."/>
            <person name="Submissions S."/>
        </authorList>
    </citation>
    <scope>NUCLEOTIDE SEQUENCE [LARGE SCALE GENOMIC DNA]</scope>
    <source>
        <strain evidence="3">LMG 26383,CCUG 61248,R- 45681</strain>
    </source>
</reference>
<gene>
    <name evidence="2" type="ORF">SAMN04515666_103621</name>
</gene>
<dbReference type="InterPro" id="IPR009061">
    <property type="entry name" value="DNA-bd_dom_put_sf"/>
</dbReference>
<evidence type="ECO:0000259" key="1">
    <source>
        <dbReference type="Pfam" id="PF12728"/>
    </source>
</evidence>
<accession>A0A1H7PW74</accession>